<evidence type="ECO:0000313" key="3">
    <source>
        <dbReference type="Proteomes" id="UP000234881"/>
    </source>
</evidence>
<evidence type="ECO:0008006" key="4">
    <source>
        <dbReference type="Google" id="ProtNLM"/>
    </source>
</evidence>
<gene>
    <name evidence="2" type="ORF">C0081_02710</name>
</gene>
<sequence>MYVLQMKIIRKTGLSALLTLSLAACAGSAIPTPPGTIGESPASIMDSQPPAIDYTDSNQQTALDDSTNGLPPATSLANSNTAQAPSVGYKAPASSAILTFEPMVGAPKDVARELSKSLGLRIAQQSLPVVARTDQKVTHRIKGYFSASKSGSDCVVSYVWDIFDANGKRINRVTGSQKTAMVSSDPWDSVKGPVLDKVSVDTAAKLKTWHASI</sequence>
<dbReference type="OrthoDB" id="7374881at2"/>
<keyword evidence="1" id="KW-0732">Signal</keyword>
<name>A0A2N5XXI0_9HYPH</name>
<evidence type="ECO:0000313" key="2">
    <source>
        <dbReference type="EMBL" id="PLW79155.1"/>
    </source>
</evidence>
<protein>
    <recommendedName>
        <fullName evidence="4">Lipoprotein</fullName>
    </recommendedName>
</protein>
<keyword evidence="3" id="KW-1185">Reference proteome</keyword>
<feature type="chain" id="PRO_5014982676" description="Lipoprotein" evidence="1">
    <location>
        <begin position="27"/>
        <end position="213"/>
    </location>
</feature>
<dbReference type="RefSeq" id="WP_101532237.1">
    <property type="nucleotide sequence ID" value="NZ_PKUQ01000001.1"/>
</dbReference>
<reference evidence="2 3" key="1">
    <citation type="submission" date="2018-01" db="EMBL/GenBank/DDBJ databases">
        <title>The draft genome sequence of Cohaesibacter sp. H1304.</title>
        <authorList>
            <person name="Wang N.-N."/>
            <person name="Du Z.-J."/>
        </authorList>
    </citation>
    <scope>NUCLEOTIDE SEQUENCE [LARGE SCALE GENOMIC DNA]</scope>
    <source>
        <strain evidence="2 3">H1304</strain>
    </source>
</reference>
<proteinExistence type="predicted"/>
<dbReference type="PROSITE" id="PS51257">
    <property type="entry name" value="PROKAR_LIPOPROTEIN"/>
    <property type="match status" value="1"/>
</dbReference>
<accession>A0A2N5XXI0</accession>
<dbReference type="EMBL" id="PKUQ01000001">
    <property type="protein sequence ID" value="PLW79155.1"/>
    <property type="molecule type" value="Genomic_DNA"/>
</dbReference>
<organism evidence="2 3">
    <name type="scientific">Cohaesibacter celericrescens</name>
    <dbReference type="NCBI Taxonomy" id="2067669"/>
    <lineage>
        <taxon>Bacteria</taxon>
        <taxon>Pseudomonadati</taxon>
        <taxon>Pseudomonadota</taxon>
        <taxon>Alphaproteobacteria</taxon>
        <taxon>Hyphomicrobiales</taxon>
        <taxon>Cohaesibacteraceae</taxon>
    </lineage>
</organism>
<evidence type="ECO:0000256" key="1">
    <source>
        <dbReference type="SAM" id="SignalP"/>
    </source>
</evidence>
<feature type="signal peptide" evidence="1">
    <location>
        <begin position="1"/>
        <end position="26"/>
    </location>
</feature>
<comment type="caution">
    <text evidence="2">The sequence shown here is derived from an EMBL/GenBank/DDBJ whole genome shotgun (WGS) entry which is preliminary data.</text>
</comment>
<dbReference type="Proteomes" id="UP000234881">
    <property type="component" value="Unassembled WGS sequence"/>
</dbReference>
<dbReference type="AlphaFoldDB" id="A0A2N5XXI0"/>